<name>A0A2N9ATM6_METEX</name>
<sequence length="162" mass="16991">MDTTVVPGGLPHQTEGRVKPAMEGQRPSREPVSAVSASQGLRPVDPGKAPPMRPLPSVLGVKLSHDLRARIAVAAQMERLSDSAWLRQVALDRLGMESAVDAASGPRPRIPPAELEALSGVVREIGALHGPASLGKATEVLEGLDRVRAVLIPLCVNLGRSA</sequence>
<gene>
    <name evidence="2" type="ORF">TK0001_4061</name>
</gene>
<protein>
    <submittedName>
        <fullName evidence="2">Uncharacterized protein</fullName>
    </submittedName>
</protein>
<evidence type="ECO:0000313" key="3">
    <source>
        <dbReference type="Proteomes" id="UP000233769"/>
    </source>
</evidence>
<reference evidence="3" key="1">
    <citation type="submission" date="2017-10" db="EMBL/GenBank/DDBJ databases">
        <authorList>
            <person name="Regsiter A."/>
            <person name="William W."/>
        </authorList>
    </citation>
    <scope>NUCLEOTIDE SEQUENCE [LARGE SCALE GENOMIC DNA]</scope>
</reference>
<feature type="region of interest" description="Disordered" evidence="1">
    <location>
        <begin position="1"/>
        <end position="52"/>
    </location>
</feature>
<organism evidence="2 3">
    <name type="scientific">Methylorubrum extorquens</name>
    <name type="common">Methylobacterium dichloromethanicum</name>
    <name type="synonym">Methylobacterium extorquens</name>
    <dbReference type="NCBI Taxonomy" id="408"/>
    <lineage>
        <taxon>Bacteria</taxon>
        <taxon>Pseudomonadati</taxon>
        <taxon>Pseudomonadota</taxon>
        <taxon>Alphaproteobacteria</taxon>
        <taxon>Hyphomicrobiales</taxon>
        <taxon>Methylobacteriaceae</taxon>
        <taxon>Methylorubrum</taxon>
    </lineage>
</organism>
<dbReference type="AlphaFoldDB" id="A0A2N9ATM6"/>
<dbReference type="Proteomes" id="UP000233769">
    <property type="component" value="Chromosome tk0001"/>
</dbReference>
<evidence type="ECO:0000313" key="2">
    <source>
        <dbReference type="EMBL" id="SOR30663.1"/>
    </source>
</evidence>
<dbReference type="EMBL" id="LT962688">
    <property type="protein sequence ID" value="SOR30663.1"/>
    <property type="molecule type" value="Genomic_DNA"/>
</dbReference>
<proteinExistence type="predicted"/>
<accession>A0A2N9ATM6</accession>
<evidence type="ECO:0000256" key="1">
    <source>
        <dbReference type="SAM" id="MobiDB-lite"/>
    </source>
</evidence>